<gene>
    <name evidence="3" type="ORF">CYLTODRAFT_436093</name>
</gene>
<feature type="compositionally biased region" description="Low complexity" evidence="1">
    <location>
        <begin position="1101"/>
        <end position="1112"/>
    </location>
</feature>
<evidence type="ECO:0000259" key="2">
    <source>
        <dbReference type="PROSITE" id="PS50238"/>
    </source>
</evidence>
<feature type="compositionally biased region" description="Low complexity" evidence="1">
    <location>
        <begin position="1001"/>
        <end position="1012"/>
    </location>
</feature>
<feature type="region of interest" description="Disordered" evidence="1">
    <location>
        <begin position="173"/>
        <end position="216"/>
    </location>
</feature>
<dbReference type="InterPro" id="IPR039767">
    <property type="entry name" value="RALBP1"/>
</dbReference>
<feature type="compositionally biased region" description="Polar residues" evidence="1">
    <location>
        <begin position="397"/>
        <end position="421"/>
    </location>
</feature>
<dbReference type="Pfam" id="PF00620">
    <property type="entry name" value="RhoGAP"/>
    <property type="match status" value="2"/>
</dbReference>
<dbReference type="InterPro" id="IPR000198">
    <property type="entry name" value="RhoGAP_dom"/>
</dbReference>
<feature type="compositionally biased region" description="Basic and acidic residues" evidence="1">
    <location>
        <begin position="1"/>
        <end position="11"/>
    </location>
</feature>
<dbReference type="SUPFAM" id="SSF48350">
    <property type="entry name" value="GTPase activation domain, GAP"/>
    <property type="match status" value="1"/>
</dbReference>
<feature type="compositionally biased region" description="Polar residues" evidence="1">
    <location>
        <begin position="921"/>
        <end position="951"/>
    </location>
</feature>
<reference evidence="3 4" key="1">
    <citation type="journal article" date="2015" name="Fungal Genet. Biol.">
        <title>Evolution of novel wood decay mechanisms in Agaricales revealed by the genome sequences of Fistulina hepatica and Cylindrobasidium torrendii.</title>
        <authorList>
            <person name="Floudas D."/>
            <person name="Held B.W."/>
            <person name="Riley R."/>
            <person name="Nagy L.G."/>
            <person name="Koehler G."/>
            <person name="Ransdell A.S."/>
            <person name="Younus H."/>
            <person name="Chow J."/>
            <person name="Chiniquy J."/>
            <person name="Lipzen A."/>
            <person name="Tritt A."/>
            <person name="Sun H."/>
            <person name="Haridas S."/>
            <person name="LaButti K."/>
            <person name="Ohm R.A."/>
            <person name="Kues U."/>
            <person name="Blanchette R.A."/>
            <person name="Grigoriev I.V."/>
            <person name="Minto R.E."/>
            <person name="Hibbett D.S."/>
        </authorList>
    </citation>
    <scope>NUCLEOTIDE SEQUENCE [LARGE SCALE GENOMIC DNA]</scope>
    <source>
        <strain evidence="3 4">FP15055 ss-10</strain>
    </source>
</reference>
<dbReference type="PROSITE" id="PS50238">
    <property type="entry name" value="RHOGAP"/>
    <property type="match status" value="1"/>
</dbReference>
<feature type="compositionally biased region" description="Polar residues" evidence="1">
    <location>
        <begin position="1175"/>
        <end position="1187"/>
    </location>
</feature>
<feature type="compositionally biased region" description="Low complexity" evidence="1">
    <location>
        <begin position="954"/>
        <end position="988"/>
    </location>
</feature>
<feature type="compositionally biased region" description="Polar residues" evidence="1">
    <location>
        <begin position="39"/>
        <end position="48"/>
    </location>
</feature>
<feature type="compositionally biased region" description="Polar residues" evidence="1">
    <location>
        <begin position="278"/>
        <end position="289"/>
    </location>
</feature>
<dbReference type="EMBL" id="KN880482">
    <property type="protein sequence ID" value="KIY69544.1"/>
    <property type="molecule type" value="Genomic_DNA"/>
</dbReference>
<feature type="compositionally biased region" description="Low complexity" evidence="1">
    <location>
        <begin position="514"/>
        <end position="524"/>
    </location>
</feature>
<feature type="region of interest" description="Disordered" evidence="1">
    <location>
        <begin position="437"/>
        <end position="461"/>
    </location>
</feature>
<dbReference type="OrthoDB" id="185175at2759"/>
<feature type="compositionally biased region" description="Low complexity" evidence="1">
    <location>
        <begin position="887"/>
        <end position="898"/>
    </location>
</feature>
<evidence type="ECO:0000313" key="3">
    <source>
        <dbReference type="EMBL" id="KIY69544.1"/>
    </source>
</evidence>
<dbReference type="GO" id="GO:0005096">
    <property type="term" value="F:GTPase activator activity"/>
    <property type="evidence" value="ECO:0007669"/>
    <property type="project" value="InterPro"/>
</dbReference>
<feature type="compositionally biased region" description="Pro residues" evidence="1">
    <location>
        <begin position="187"/>
        <end position="196"/>
    </location>
</feature>
<dbReference type="AlphaFoldDB" id="A0A0D7BHG8"/>
<feature type="region of interest" description="Disordered" evidence="1">
    <location>
        <begin position="736"/>
        <end position="757"/>
    </location>
</feature>
<feature type="compositionally biased region" description="Low complexity" evidence="1">
    <location>
        <begin position="1143"/>
        <end position="1152"/>
    </location>
</feature>
<feature type="compositionally biased region" description="Low complexity" evidence="1">
    <location>
        <begin position="28"/>
        <end position="38"/>
    </location>
</feature>
<protein>
    <submittedName>
        <fullName evidence="3">RhoGAP-domain-containing protein</fullName>
    </submittedName>
</protein>
<feature type="region of interest" description="Disordered" evidence="1">
    <location>
        <begin position="1077"/>
        <end position="1190"/>
    </location>
</feature>
<feature type="compositionally biased region" description="Basic and acidic residues" evidence="1">
    <location>
        <begin position="236"/>
        <end position="263"/>
    </location>
</feature>
<feature type="region of interest" description="Disordered" evidence="1">
    <location>
        <begin position="514"/>
        <end position="552"/>
    </location>
</feature>
<dbReference type="PANTHER" id="PTHR12783:SF5">
    <property type="entry name" value="RALA-BINDING PROTEIN 1"/>
    <property type="match status" value="1"/>
</dbReference>
<dbReference type="STRING" id="1314674.A0A0D7BHG8"/>
<feature type="region of interest" description="Disordered" evidence="1">
    <location>
        <begin position="236"/>
        <end position="289"/>
    </location>
</feature>
<feature type="compositionally biased region" description="Low complexity" evidence="1">
    <location>
        <begin position="86"/>
        <end position="101"/>
    </location>
</feature>
<feature type="region of interest" description="Disordered" evidence="1">
    <location>
        <begin position="1"/>
        <end position="49"/>
    </location>
</feature>
<feature type="compositionally biased region" description="Polar residues" evidence="1">
    <location>
        <begin position="748"/>
        <end position="757"/>
    </location>
</feature>
<dbReference type="GO" id="GO:0031267">
    <property type="term" value="F:small GTPase binding"/>
    <property type="evidence" value="ECO:0007669"/>
    <property type="project" value="InterPro"/>
</dbReference>
<evidence type="ECO:0000256" key="1">
    <source>
        <dbReference type="SAM" id="MobiDB-lite"/>
    </source>
</evidence>
<feature type="compositionally biased region" description="Low complexity" evidence="1">
    <location>
        <begin position="537"/>
        <end position="549"/>
    </location>
</feature>
<feature type="region of interest" description="Disordered" evidence="1">
    <location>
        <begin position="65"/>
        <end position="103"/>
    </location>
</feature>
<organism evidence="3 4">
    <name type="scientific">Cylindrobasidium torrendii FP15055 ss-10</name>
    <dbReference type="NCBI Taxonomy" id="1314674"/>
    <lineage>
        <taxon>Eukaryota</taxon>
        <taxon>Fungi</taxon>
        <taxon>Dikarya</taxon>
        <taxon>Basidiomycota</taxon>
        <taxon>Agaricomycotina</taxon>
        <taxon>Agaricomycetes</taxon>
        <taxon>Agaricomycetidae</taxon>
        <taxon>Agaricales</taxon>
        <taxon>Marasmiineae</taxon>
        <taxon>Physalacriaceae</taxon>
        <taxon>Cylindrobasidium</taxon>
    </lineage>
</organism>
<dbReference type="Proteomes" id="UP000054007">
    <property type="component" value="Unassembled WGS sequence"/>
</dbReference>
<keyword evidence="4" id="KW-1185">Reference proteome</keyword>
<feature type="domain" description="Rho-GAP" evidence="2">
    <location>
        <begin position="620"/>
        <end position="876"/>
    </location>
</feature>
<accession>A0A0D7BHG8</accession>
<evidence type="ECO:0000313" key="4">
    <source>
        <dbReference type="Proteomes" id="UP000054007"/>
    </source>
</evidence>
<name>A0A0D7BHG8_9AGAR</name>
<feature type="region of interest" description="Disordered" evidence="1">
    <location>
        <begin position="887"/>
        <end position="1064"/>
    </location>
</feature>
<feature type="region of interest" description="Disordered" evidence="1">
    <location>
        <begin position="367"/>
        <end position="421"/>
    </location>
</feature>
<sequence>MPREAKARSGRPDGTNATKAAPILNAPSSSSSSASTTANVQGQNQTDITIPAHSAHIVHPHVRNLVSNPSSRSRSSSLALMGQPVSRSPSPAGPPATSGSPQLHRGIAATGFKLKNALVGRRKNKSEDVTKAFAGSASVDQEYHTDSDAAQVKTSGAGRFKRTKLTFQLGHSALSGGRKSADEVVSTPPPVPPKTPPKVAVSPPHESGPRGSIIAVSPGMSSALNFMRMDDIEREQDAQARRREGTKATKESQAEKEQWRRSDSTVSHHTIRPGAQGPRTSRPVSMAESVQSIHTIVPTSKRLSALLTDADYVMAEEELPQEDEDIVSIETPVLVPQRRPTTASASIKSKHRRSMSLNLGFALGRLQSPAPPSSAPAVVTDTKLPSRSLDESHRPISPSTSTETPALSPTSASGFIAPSNSNGNNIRGRLAAWSATSHAVNPSPTRYPSPAPSARSTRQPAISITGGFGMAKRAVEKMNRAWGGFGHGNVTNHSSTSISTAPSSYSDHHLARINSNQSSSLSSRAGKKSRRTPDAPSGAWSINSASSSASDRDGFGAPVAPYLGRTLRGPLRPKGTGSVVFGRDLKTVTREAGVGRRIDFNSIDLVALLGAQHASIVDKEVLQALEQRRLPALVVRCAQHIILWGIQEEGLFRVSGRSSHVNKLRAEFDTGADFDMTACSPGEIDPHAVASIFKAYLRELPEPILTSALLPYFEAALNQENATNKDVQVLEELARGGASRPGLPSGPRRSTQALRKPPSLSTLAMPSFAGMRPPSRAFINALKALLHQLPAENRDLIQTVTELINATALDTKATKMPLSNLLLIFCPSLNMNPPLLKVLCESEAIWDSTPIESPVLDIKRSSIILDMASPAQQSSENDTIAVHRPSLDSSIHSNSSSSVDEHGRIARPRPQGPRRHPATYRTINQSQRSLASLDSRSTMDDTSSYSNNSPIPHSPSRNGLSSPPLLSSSSVESLATPESSSVNPSMSSIPFTNDPYTKNGPVSSPSVASSTSDLPLKERQISGPIHFPTLSAGDEARSVNPRRSIPLLAFPGRSSDSPPLTRHRMKKPSLTLLFKRSASPLQASPSSGRPYISSPYLQTHSASESSLSSPVSATRTALEPPILNTTIESSPLREDLGLPCSPPAASAMPAESAPEEKVKTRPRSGSTPIADRYRASSNPLPAESSPSHLRPHVTRNFSKSSGSSNHLGLMDDGDREDWTQSVLLAADGDSTKWSFSMM</sequence>
<proteinExistence type="predicted"/>
<dbReference type="InterPro" id="IPR008936">
    <property type="entry name" value="Rho_GTPase_activation_prot"/>
</dbReference>
<dbReference type="PANTHER" id="PTHR12783">
    <property type="entry name" value="RALA BINDING PROTEIN 1 RALBP1"/>
    <property type="match status" value="1"/>
</dbReference>
<dbReference type="Gene3D" id="1.10.555.10">
    <property type="entry name" value="Rho GTPase activation protein"/>
    <property type="match status" value="1"/>
</dbReference>
<dbReference type="SMART" id="SM00324">
    <property type="entry name" value="RhoGAP"/>
    <property type="match status" value="1"/>
</dbReference>
<dbReference type="GO" id="GO:0007264">
    <property type="term" value="P:small GTPase-mediated signal transduction"/>
    <property type="evidence" value="ECO:0007669"/>
    <property type="project" value="InterPro"/>
</dbReference>
<dbReference type="CDD" id="cd00159">
    <property type="entry name" value="RhoGAP"/>
    <property type="match status" value="1"/>
</dbReference>